<reference evidence="1 2" key="1">
    <citation type="submission" date="2018-02" db="EMBL/GenBank/DDBJ databases">
        <title>Genomic analysis of the strain RR4-38 isolated from a seawater recirculating aquaculture system.</title>
        <authorList>
            <person name="Kim Y.-S."/>
            <person name="Jang Y.H."/>
            <person name="Kim K.-H."/>
        </authorList>
    </citation>
    <scope>NUCLEOTIDE SEQUENCE [LARGE SCALE GENOMIC DNA]</scope>
    <source>
        <strain evidence="1 2">RR4-38</strain>
    </source>
</reference>
<dbReference type="RefSeq" id="WP_105216666.1">
    <property type="nucleotide sequence ID" value="NZ_CP027062.1"/>
</dbReference>
<evidence type="ECO:0000313" key="2">
    <source>
        <dbReference type="Proteomes" id="UP000238442"/>
    </source>
</evidence>
<sequence length="278" mass="32367">MKFKHIHHVSQEFLDTFRRSYSPVFVLNTGRSGSAFIQKIYSKASNFNSYHEASPNLFLLPNFAFHNQDKGEMLRQIFAAARTELILSSAVQSKEYIESNQCLVFFIRQIVDLFPQARFIHLTRSPSDFVISAIKKGWHKNDSVWELGRIKSTDSKYWNSLTQIQKLGWVWNETHVFIETFKTDHPNNCITVRLEDVVNDQKEFDRLLSFTGVDKKESGLKFKNVVAKKVNEVSISPDEPPNMYKLEDFPNYSEWAEEDKNDLKSMTGILASQYNYNL</sequence>
<keyword evidence="2" id="KW-1185">Reference proteome</keyword>
<protein>
    <recommendedName>
        <fullName evidence="3">Sulfotransferase</fullName>
    </recommendedName>
</protein>
<dbReference type="Pfam" id="PF13469">
    <property type="entry name" value="Sulfotransfer_3"/>
    <property type="match status" value="1"/>
</dbReference>
<dbReference type="Gene3D" id="3.40.50.300">
    <property type="entry name" value="P-loop containing nucleotide triphosphate hydrolases"/>
    <property type="match status" value="1"/>
</dbReference>
<dbReference type="SUPFAM" id="SSF52540">
    <property type="entry name" value="P-loop containing nucleoside triphosphate hydrolases"/>
    <property type="match status" value="1"/>
</dbReference>
<name>A0A2S0HXT7_9FLAO</name>
<gene>
    <name evidence="1" type="ORF">C5O00_09675</name>
</gene>
<accession>A0A2S0HXT7</accession>
<dbReference type="EMBL" id="CP027062">
    <property type="protein sequence ID" value="AVI51426.1"/>
    <property type="molecule type" value="Genomic_DNA"/>
</dbReference>
<evidence type="ECO:0008006" key="3">
    <source>
        <dbReference type="Google" id="ProtNLM"/>
    </source>
</evidence>
<organism evidence="1 2">
    <name type="scientific">Pukyongia salina</name>
    <dbReference type="NCBI Taxonomy" id="2094025"/>
    <lineage>
        <taxon>Bacteria</taxon>
        <taxon>Pseudomonadati</taxon>
        <taxon>Bacteroidota</taxon>
        <taxon>Flavobacteriia</taxon>
        <taxon>Flavobacteriales</taxon>
        <taxon>Flavobacteriaceae</taxon>
        <taxon>Pukyongia</taxon>
    </lineage>
</organism>
<dbReference type="AlphaFoldDB" id="A0A2S0HXT7"/>
<dbReference type="InterPro" id="IPR027417">
    <property type="entry name" value="P-loop_NTPase"/>
</dbReference>
<dbReference type="KEGG" id="aue:C5O00_09675"/>
<dbReference type="Proteomes" id="UP000238442">
    <property type="component" value="Chromosome"/>
</dbReference>
<proteinExistence type="predicted"/>
<evidence type="ECO:0000313" key="1">
    <source>
        <dbReference type="EMBL" id="AVI51426.1"/>
    </source>
</evidence>
<dbReference type="OrthoDB" id="5432096at2"/>